<keyword evidence="3" id="KW-1003">Cell membrane</keyword>
<evidence type="ECO:0000256" key="5">
    <source>
        <dbReference type="ARBA" id="ARBA00022989"/>
    </source>
</evidence>
<keyword evidence="5 7" id="KW-1133">Transmembrane helix</keyword>
<dbReference type="PANTHER" id="PTHR32322:SF18">
    <property type="entry name" value="S-ADENOSYLMETHIONINE_S-ADENOSYLHOMOCYSTEINE TRANSPORTER"/>
    <property type="match status" value="1"/>
</dbReference>
<proteinExistence type="inferred from homology"/>
<dbReference type="InterPro" id="IPR050638">
    <property type="entry name" value="AA-Vitamin_Transporters"/>
</dbReference>
<feature type="domain" description="EamA" evidence="8">
    <location>
        <begin position="159"/>
        <end position="294"/>
    </location>
</feature>
<dbReference type="Proteomes" id="UP000315636">
    <property type="component" value="Unassembled WGS sequence"/>
</dbReference>
<protein>
    <submittedName>
        <fullName evidence="9">Permease of the drug/metabolite transporter (DMT) superfamily</fullName>
    </submittedName>
</protein>
<evidence type="ECO:0000256" key="6">
    <source>
        <dbReference type="ARBA" id="ARBA00023136"/>
    </source>
</evidence>
<keyword evidence="6 7" id="KW-0472">Membrane</keyword>
<keyword evidence="4 7" id="KW-0812">Transmembrane</keyword>
<evidence type="ECO:0000256" key="7">
    <source>
        <dbReference type="SAM" id="Phobius"/>
    </source>
</evidence>
<feature type="transmembrane region" description="Helical" evidence="7">
    <location>
        <begin position="253"/>
        <end position="272"/>
    </location>
</feature>
<organism evidence="9 10">
    <name type="scientific">Melghirimyces algeriensis</name>
    <dbReference type="NCBI Taxonomy" id="910412"/>
    <lineage>
        <taxon>Bacteria</taxon>
        <taxon>Bacillati</taxon>
        <taxon>Bacillota</taxon>
        <taxon>Bacilli</taxon>
        <taxon>Bacillales</taxon>
        <taxon>Thermoactinomycetaceae</taxon>
        <taxon>Melghirimyces</taxon>
    </lineage>
</organism>
<feature type="transmembrane region" description="Helical" evidence="7">
    <location>
        <begin position="278"/>
        <end position="295"/>
    </location>
</feature>
<dbReference type="InterPro" id="IPR037185">
    <property type="entry name" value="EmrE-like"/>
</dbReference>
<reference evidence="9 10" key="1">
    <citation type="submission" date="2017-05" db="EMBL/GenBank/DDBJ databases">
        <authorList>
            <person name="Varghese N."/>
            <person name="Submissions S."/>
        </authorList>
    </citation>
    <scope>NUCLEOTIDE SEQUENCE [LARGE SCALE GENOMIC DNA]</scope>
    <source>
        <strain evidence="9 10">DSM 45474</strain>
    </source>
</reference>
<dbReference type="RefSeq" id="WP_185956243.1">
    <property type="nucleotide sequence ID" value="NZ_FXTI01000007.1"/>
</dbReference>
<evidence type="ECO:0000256" key="4">
    <source>
        <dbReference type="ARBA" id="ARBA00022692"/>
    </source>
</evidence>
<feature type="transmembrane region" description="Helical" evidence="7">
    <location>
        <begin position="126"/>
        <end position="146"/>
    </location>
</feature>
<dbReference type="EMBL" id="FXTI01000007">
    <property type="protein sequence ID" value="SMO77131.1"/>
    <property type="molecule type" value="Genomic_DNA"/>
</dbReference>
<dbReference type="Pfam" id="PF00892">
    <property type="entry name" value="EamA"/>
    <property type="match status" value="2"/>
</dbReference>
<feature type="transmembrane region" description="Helical" evidence="7">
    <location>
        <begin position="158"/>
        <end position="176"/>
    </location>
</feature>
<feature type="transmembrane region" description="Helical" evidence="7">
    <location>
        <begin position="220"/>
        <end position="241"/>
    </location>
</feature>
<feature type="transmembrane region" description="Helical" evidence="7">
    <location>
        <begin position="7"/>
        <end position="29"/>
    </location>
</feature>
<gene>
    <name evidence="9" type="ORF">SAMN06264849_10772</name>
</gene>
<dbReference type="SUPFAM" id="SSF103481">
    <property type="entry name" value="Multidrug resistance efflux transporter EmrE"/>
    <property type="match status" value="2"/>
</dbReference>
<dbReference type="PANTHER" id="PTHR32322">
    <property type="entry name" value="INNER MEMBRANE TRANSPORTER"/>
    <property type="match status" value="1"/>
</dbReference>
<accession>A0A521E1F4</accession>
<keyword evidence="10" id="KW-1185">Reference proteome</keyword>
<comment type="similarity">
    <text evidence="2">Belongs to the EamA transporter family.</text>
</comment>
<feature type="domain" description="EamA" evidence="8">
    <location>
        <begin position="13"/>
        <end position="141"/>
    </location>
</feature>
<sequence>MFRTHGISYVQMGLSMMIVGSLVTASKMTMEQIPPFLANEFRFLIASIIFLPMLVLKEGGVCFTENRPHQPLLFILSFSGTFLFNILLMYGVSWTTGVESGILTSVTPAAVGILSFLLLKERLGLLKITGILFVILGTGVIQIPGAEAGTAGQAPHPGLGNLLVLAAVFSEGLFITLGKKATGRVSPLYVSTMVSVYGVLLFLPGALWELRTFDWAEVTWGGWTLILYNGVIVTVVGFLLMYAGISRIPASSAGMLTALMPVSAVLFSAFFLKETITWVHGIGIFAVLTGMGFLAQEKNLHPSLKKQKRQVQ</sequence>
<name>A0A521E1F4_9BACL</name>
<evidence type="ECO:0000313" key="10">
    <source>
        <dbReference type="Proteomes" id="UP000315636"/>
    </source>
</evidence>
<evidence type="ECO:0000259" key="8">
    <source>
        <dbReference type="Pfam" id="PF00892"/>
    </source>
</evidence>
<dbReference type="InterPro" id="IPR000620">
    <property type="entry name" value="EamA_dom"/>
</dbReference>
<feature type="transmembrane region" description="Helical" evidence="7">
    <location>
        <begin position="100"/>
        <end position="119"/>
    </location>
</feature>
<dbReference type="GO" id="GO:0005886">
    <property type="term" value="C:plasma membrane"/>
    <property type="evidence" value="ECO:0007669"/>
    <property type="project" value="UniProtKB-SubCell"/>
</dbReference>
<evidence type="ECO:0000256" key="3">
    <source>
        <dbReference type="ARBA" id="ARBA00022475"/>
    </source>
</evidence>
<comment type="subcellular location">
    <subcellularLocation>
        <location evidence="1">Cell membrane</location>
        <topology evidence="1">Multi-pass membrane protein</topology>
    </subcellularLocation>
</comment>
<feature type="transmembrane region" description="Helical" evidence="7">
    <location>
        <begin position="72"/>
        <end position="94"/>
    </location>
</feature>
<evidence type="ECO:0000256" key="2">
    <source>
        <dbReference type="ARBA" id="ARBA00007362"/>
    </source>
</evidence>
<evidence type="ECO:0000256" key="1">
    <source>
        <dbReference type="ARBA" id="ARBA00004651"/>
    </source>
</evidence>
<feature type="transmembrane region" description="Helical" evidence="7">
    <location>
        <begin position="188"/>
        <end position="208"/>
    </location>
</feature>
<evidence type="ECO:0000313" key="9">
    <source>
        <dbReference type="EMBL" id="SMO77131.1"/>
    </source>
</evidence>
<feature type="transmembrane region" description="Helical" evidence="7">
    <location>
        <begin position="41"/>
        <end position="60"/>
    </location>
</feature>
<dbReference type="AlphaFoldDB" id="A0A521E1F4"/>